<dbReference type="SUPFAM" id="SSF103506">
    <property type="entry name" value="Mitochondrial carrier"/>
    <property type="match status" value="1"/>
</dbReference>
<proteinExistence type="predicted"/>
<organism evidence="1 2">
    <name type="scientific">Durusdinium trenchii</name>
    <dbReference type="NCBI Taxonomy" id="1381693"/>
    <lineage>
        <taxon>Eukaryota</taxon>
        <taxon>Sar</taxon>
        <taxon>Alveolata</taxon>
        <taxon>Dinophyceae</taxon>
        <taxon>Suessiales</taxon>
        <taxon>Symbiodiniaceae</taxon>
        <taxon>Durusdinium</taxon>
    </lineage>
</organism>
<dbReference type="PANTHER" id="PTHR45624:SF10">
    <property type="entry name" value="SLC (SOLUTE CARRIER) HOMOLOG"/>
    <property type="match status" value="1"/>
</dbReference>
<protein>
    <submittedName>
        <fullName evidence="1">Mitochondrial magnesium exporter 1</fullName>
    </submittedName>
</protein>
<dbReference type="PRINTS" id="PR00927">
    <property type="entry name" value="ADPTRNSLCASE"/>
</dbReference>
<dbReference type="InterPro" id="IPR018108">
    <property type="entry name" value="MCP_transmembrane"/>
</dbReference>
<reference evidence="1 2" key="1">
    <citation type="submission" date="2024-02" db="EMBL/GenBank/DDBJ databases">
        <authorList>
            <person name="Chen Y."/>
            <person name="Shah S."/>
            <person name="Dougan E. K."/>
            <person name="Thang M."/>
            <person name="Chan C."/>
        </authorList>
    </citation>
    <scope>NUCLEOTIDE SEQUENCE [LARGE SCALE GENOMIC DNA]</scope>
</reference>
<sequence length="177" mass="18750">MSLATELVAGGLAGAVGIMATQPMDTIRIRLQSTSHALGRAPYAGIIDCCRSVLKTEGLRGLWKGYASPTFTVGGMNAILFLTYEATSRFLRDPSKKEDSLQSGSPEKTVFLAGCVAGSGSALINGPTELVKVLAQTNLKNKGTLSAPGSVQQRCSVLQGVFYVLTRGRWFNGSFWG</sequence>
<dbReference type="EMBL" id="CAXAMM010040529">
    <property type="protein sequence ID" value="CAK9093819.1"/>
    <property type="molecule type" value="Genomic_DNA"/>
</dbReference>
<evidence type="ECO:0000313" key="2">
    <source>
        <dbReference type="Proteomes" id="UP001642464"/>
    </source>
</evidence>
<evidence type="ECO:0000313" key="1">
    <source>
        <dbReference type="EMBL" id="CAK9093819.1"/>
    </source>
</evidence>
<comment type="caution">
    <text evidence="1">The sequence shown here is derived from an EMBL/GenBank/DDBJ whole genome shotgun (WGS) entry which is preliminary data.</text>
</comment>
<dbReference type="InterPro" id="IPR050567">
    <property type="entry name" value="Mitochondrial_Carrier"/>
</dbReference>
<dbReference type="PROSITE" id="PS50920">
    <property type="entry name" value="SOLCAR"/>
    <property type="match status" value="1"/>
</dbReference>
<dbReference type="InterPro" id="IPR023395">
    <property type="entry name" value="MCP_dom_sf"/>
</dbReference>
<dbReference type="Proteomes" id="UP001642464">
    <property type="component" value="Unassembled WGS sequence"/>
</dbReference>
<name>A0ABP0R0S0_9DINO</name>
<keyword evidence="2" id="KW-1185">Reference proteome</keyword>
<dbReference type="Pfam" id="PF00153">
    <property type="entry name" value="Mito_carr"/>
    <property type="match status" value="1"/>
</dbReference>
<gene>
    <name evidence="1" type="ORF">SCF082_LOCUS44116</name>
</gene>
<accession>A0ABP0R0S0</accession>
<dbReference type="Gene3D" id="1.50.40.10">
    <property type="entry name" value="Mitochondrial carrier domain"/>
    <property type="match status" value="1"/>
</dbReference>
<dbReference type="InterPro" id="IPR002113">
    <property type="entry name" value="ADT_euk_type"/>
</dbReference>
<dbReference type="PANTHER" id="PTHR45624">
    <property type="entry name" value="MITOCHONDRIAL BASIC AMINO ACIDS TRANSPORTER-RELATED"/>
    <property type="match status" value="1"/>
</dbReference>